<reference evidence="2" key="1">
    <citation type="journal article" date="2020" name="Stud. Mycol.">
        <title>101 Dothideomycetes genomes: a test case for predicting lifestyles and emergence of pathogens.</title>
        <authorList>
            <person name="Haridas S."/>
            <person name="Albert R."/>
            <person name="Binder M."/>
            <person name="Bloem J."/>
            <person name="Labutti K."/>
            <person name="Salamov A."/>
            <person name="Andreopoulos B."/>
            <person name="Baker S."/>
            <person name="Barry K."/>
            <person name="Bills G."/>
            <person name="Bluhm B."/>
            <person name="Cannon C."/>
            <person name="Castanera R."/>
            <person name="Culley D."/>
            <person name="Daum C."/>
            <person name="Ezra D."/>
            <person name="Gonzalez J."/>
            <person name="Henrissat B."/>
            <person name="Kuo A."/>
            <person name="Liang C."/>
            <person name="Lipzen A."/>
            <person name="Lutzoni F."/>
            <person name="Magnuson J."/>
            <person name="Mondo S."/>
            <person name="Nolan M."/>
            <person name="Ohm R."/>
            <person name="Pangilinan J."/>
            <person name="Park H.-J."/>
            <person name="Ramirez L."/>
            <person name="Alfaro M."/>
            <person name="Sun H."/>
            <person name="Tritt A."/>
            <person name="Yoshinaga Y."/>
            <person name="Zwiers L.-H."/>
            <person name="Turgeon B."/>
            <person name="Goodwin S."/>
            <person name="Spatafora J."/>
            <person name="Crous P."/>
            <person name="Grigoriev I."/>
        </authorList>
    </citation>
    <scope>NUCLEOTIDE SEQUENCE</scope>
    <source>
        <strain evidence="2">CBS 125425</strain>
    </source>
</reference>
<evidence type="ECO:0000313" key="2">
    <source>
        <dbReference type="EMBL" id="KAF2738089.1"/>
    </source>
</evidence>
<feature type="transmembrane region" description="Helical" evidence="1">
    <location>
        <begin position="385"/>
        <end position="409"/>
    </location>
</feature>
<dbReference type="EMBL" id="ML996111">
    <property type="protein sequence ID" value="KAF2738089.1"/>
    <property type="molecule type" value="Genomic_DNA"/>
</dbReference>
<sequence>MSNNAGQKKFNWRYWPSDPLPYASSLDAPEFFSFHPELDDELLIAWGLAVSQKDKEARANIDVLVSREDKTPTWHVKVSDAQLQKIVSEISDERPSASSFQAFFIDTRHSKRGWLPGNFTLSPNSVRSLRQAGLSSLILTSMYTSFAGWAKMGNQHTPLYDKDGNLNSFAITYSYVWGWDTGRCYTQFIRTRETCTYFCINYPSRAFERLKRYLNHDPKLIRKDFFLDTLAAADTIHAWHGLLSERREPLFSHERSYEEEHVNIANAPRELHRLARDLHTLRREWDDESIVLDFLLTSCSDYKAQLSSNGWITREVQASQESLKTLKSQCDHGANWTRIYHDRTNIRIDLMFHLAGQREARNSTQIAISTAQTAERTRLDSASMITIAAVTMFFLPGTFVSAILSTTFFDYGEAGLKVSSQWWILPAVTLPLTVIVFAVWFGWRHWRVEKTAEFGLEEKKIK</sequence>
<dbReference type="OrthoDB" id="5392974at2759"/>
<dbReference type="AlphaFoldDB" id="A0A9P4V4T8"/>
<keyword evidence="3" id="KW-1185">Reference proteome</keyword>
<keyword evidence="1" id="KW-0472">Membrane</keyword>
<evidence type="ECO:0000256" key="1">
    <source>
        <dbReference type="SAM" id="Phobius"/>
    </source>
</evidence>
<protein>
    <submittedName>
        <fullName evidence="2">Uncharacterized protein</fullName>
    </submittedName>
</protein>
<gene>
    <name evidence="2" type="ORF">EJ04DRAFT_550098</name>
</gene>
<keyword evidence="1" id="KW-1133">Transmembrane helix</keyword>
<comment type="caution">
    <text evidence="2">The sequence shown here is derived from an EMBL/GenBank/DDBJ whole genome shotgun (WGS) entry which is preliminary data.</text>
</comment>
<evidence type="ECO:0000313" key="3">
    <source>
        <dbReference type="Proteomes" id="UP000799444"/>
    </source>
</evidence>
<dbReference type="Proteomes" id="UP000799444">
    <property type="component" value="Unassembled WGS sequence"/>
</dbReference>
<name>A0A9P4V4T8_9PLEO</name>
<organism evidence="2 3">
    <name type="scientific">Polyplosphaeria fusca</name>
    <dbReference type="NCBI Taxonomy" id="682080"/>
    <lineage>
        <taxon>Eukaryota</taxon>
        <taxon>Fungi</taxon>
        <taxon>Dikarya</taxon>
        <taxon>Ascomycota</taxon>
        <taxon>Pezizomycotina</taxon>
        <taxon>Dothideomycetes</taxon>
        <taxon>Pleosporomycetidae</taxon>
        <taxon>Pleosporales</taxon>
        <taxon>Tetraplosphaeriaceae</taxon>
        <taxon>Polyplosphaeria</taxon>
    </lineage>
</organism>
<accession>A0A9P4V4T8</accession>
<keyword evidence="1" id="KW-0812">Transmembrane</keyword>
<feature type="transmembrane region" description="Helical" evidence="1">
    <location>
        <begin position="421"/>
        <end position="443"/>
    </location>
</feature>
<dbReference type="Gene3D" id="1.20.58.340">
    <property type="entry name" value="Magnesium transport protein CorA, transmembrane region"/>
    <property type="match status" value="1"/>
</dbReference>
<proteinExistence type="predicted"/>